<dbReference type="AlphaFoldDB" id="A0A383BVR2"/>
<gene>
    <name evidence="1" type="ORF">METZ01_LOCUS476747</name>
</gene>
<reference evidence="1" key="1">
    <citation type="submission" date="2018-05" db="EMBL/GenBank/DDBJ databases">
        <authorList>
            <person name="Lanie J.A."/>
            <person name="Ng W.-L."/>
            <person name="Kazmierczak K.M."/>
            <person name="Andrzejewski T.M."/>
            <person name="Davidsen T.M."/>
            <person name="Wayne K.J."/>
            <person name="Tettelin H."/>
            <person name="Glass J.I."/>
            <person name="Rusch D."/>
            <person name="Podicherti R."/>
            <person name="Tsui H.-C.T."/>
            <person name="Winkler M.E."/>
        </authorList>
    </citation>
    <scope>NUCLEOTIDE SEQUENCE</scope>
</reference>
<dbReference type="EMBL" id="UINC01203575">
    <property type="protein sequence ID" value="SVE23893.1"/>
    <property type="molecule type" value="Genomic_DNA"/>
</dbReference>
<feature type="non-terminal residue" evidence="1">
    <location>
        <position position="1"/>
    </location>
</feature>
<name>A0A383BVR2_9ZZZZ</name>
<accession>A0A383BVR2</accession>
<evidence type="ECO:0000313" key="1">
    <source>
        <dbReference type="EMBL" id="SVE23893.1"/>
    </source>
</evidence>
<organism evidence="1">
    <name type="scientific">marine metagenome</name>
    <dbReference type="NCBI Taxonomy" id="408172"/>
    <lineage>
        <taxon>unclassified sequences</taxon>
        <taxon>metagenomes</taxon>
        <taxon>ecological metagenomes</taxon>
    </lineage>
</organism>
<protein>
    <submittedName>
        <fullName evidence="1">Uncharacterized protein</fullName>
    </submittedName>
</protein>
<proteinExistence type="predicted"/>
<sequence>VPNFSKRHNLSETWLSELEAPVQDPDIFFDEEGQESALTLLAHVLREILHWICEGNRNRGGYALTVARKVIAMAWVLRPEIFDGLSLTAICKSKGVEMNPKAFCSVSLHVDTISGRAVGFASEDLDLNPVCGGAESGNPIHGGCSMEVRERAEEV</sequence>